<keyword evidence="2 3" id="KW-0560">Oxidoreductase</keyword>
<accession>C9YDK3</accession>
<dbReference type="GO" id="GO:0016491">
    <property type="term" value="F:oxidoreductase activity"/>
    <property type="evidence" value="ECO:0007669"/>
    <property type="project" value="UniProtKB-KW"/>
</dbReference>
<dbReference type="Gene3D" id="3.40.50.720">
    <property type="entry name" value="NAD(P)-binding Rossmann-like Domain"/>
    <property type="match status" value="1"/>
</dbReference>
<dbReference type="CDD" id="cd05233">
    <property type="entry name" value="SDR_c"/>
    <property type="match status" value="1"/>
</dbReference>
<protein>
    <submittedName>
        <fullName evidence="3">Uncharacterized protein</fullName>
    </submittedName>
</protein>
<dbReference type="InterPro" id="IPR036291">
    <property type="entry name" value="NAD(P)-bd_dom_sf"/>
</dbReference>
<dbReference type="PROSITE" id="PS00061">
    <property type="entry name" value="ADH_SHORT"/>
    <property type="match status" value="1"/>
</dbReference>
<dbReference type="GO" id="GO:0032787">
    <property type="term" value="P:monocarboxylic acid metabolic process"/>
    <property type="evidence" value="ECO:0007669"/>
    <property type="project" value="UniProtKB-ARBA"/>
</dbReference>
<dbReference type="PANTHER" id="PTHR42879:SF2">
    <property type="entry name" value="3-OXOACYL-[ACYL-CARRIER-PROTEIN] REDUCTASE FABG"/>
    <property type="match status" value="1"/>
</dbReference>
<evidence type="ECO:0000313" key="3">
    <source>
        <dbReference type="EMBL" id="CBA31335.1"/>
    </source>
</evidence>
<evidence type="ECO:0000256" key="2">
    <source>
        <dbReference type="ARBA" id="ARBA00023002"/>
    </source>
</evidence>
<dbReference type="PRINTS" id="PR00081">
    <property type="entry name" value="GDHRDH"/>
</dbReference>
<sequence>MIDSLAVAAGAGSARRILVTGATRGIGKAIAQEYRKTGHFLIGVGTSAIGAVDWLDEYIVSDFSRIEAIEDCARQVRALQVDVLVNNAGINKNQPFEEISAQDFLQIQQINVVAPLMLCQAVLPGMRQRRWGRIVNLSSIWGKISKAHRASYSTSKFGLDGMTAALAAEVAADGILANCVAPGFTDTELTQRMLGAQGIRDLVAQVPLGRLASVEEIARLVCWLGSEQNSYVSGQNIAIDGGFTRV</sequence>
<dbReference type="SUPFAM" id="SSF51735">
    <property type="entry name" value="NAD(P)-binding Rossmann-fold domains"/>
    <property type="match status" value="1"/>
</dbReference>
<dbReference type="FunFam" id="3.40.50.720:FF:000173">
    <property type="entry name" value="3-oxoacyl-[acyl-carrier protein] reductase"/>
    <property type="match status" value="1"/>
</dbReference>
<proteinExistence type="inferred from homology"/>
<organism evidence="3">
    <name type="scientific">Curvibacter symbiont subsp. Hydra magnipapillata</name>
    <dbReference type="NCBI Taxonomy" id="667019"/>
    <lineage>
        <taxon>Bacteria</taxon>
        <taxon>Pseudomonadati</taxon>
        <taxon>Pseudomonadota</taxon>
        <taxon>Betaproteobacteria</taxon>
        <taxon>Burkholderiales</taxon>
        <taxon>Comamonadaceae</taxon>
        <taxon>Curvibacter</taxon>
    </lineage>
</organism>
<dbReference type="InterPro" id="IPR020904">
    <property type="entry name" value="Sc_DH/Rdtase_CS"/>
</dbReference>
<evidence type="ECO:0000256" key="1">
    <source>
        <dbReference type="ARBA" id="ARBA00006484"/>
    </source>
</evidence>
<gene>
    <name evidence="3" type="ORF">Csp_F37000</name>
</gene>
<name>C9YDK3_CURXX</name>
<dbReference type="AlphaFoldDB" id="C9YDK3"/>
<dbReference type="PANTHER" id="PTHR42879">
    <property type="entry name" value="3-OXOACYL-(ACYL-CARRIER-PROTEIN) REDUCTASE"/>
    <property type="match status" value="1"/>
</dbReference>
<comment type="similarity">
    <text evidence="1">Belongs to the short-chain dehydrogenases/reductases (SDR) family.</text>
</comment>
<dbReference type="InterPro" id="IPR050259">
    <property type="entry name" value="SDR"/>
</dbReference>
<dbReference type="EMBL" id="FN543106">
    <property type="protein sequence ID" value="CBA31335.1"/>
    <property type="molecule type" value="Genomic_DNA"/>
</dbReference>
<dbReference type="InterPro" id="IPR002347">
    <property type="entry name" value="SDR_fam"/>
</dbReference>
<dbReference type="Pfam" id="PF13561">
    <property type="entry name" value="adh_short_C2"/>
    <property type="match status" value="1"/>
</dbReference>
<dbReference type="PRINTS" id="PR00080">
    <property type="entry name" value="SDRFAMILY"/>
</dbReference>
<reference evidence="3" key="1">
    <citation type="journal article" date="2010" name="Nature">
        <title>The Dynamic genome of Hydra.</title>
        <authorList>
            <person name="Chapman J.A."/>
            <person name="Kirkness E.F."/>
            <person name="Simakov O."/>
            <person name="Hampson S.E."/>
            <person name="Mitros T."/>
            <person name="Weinmaier T."/>
            <person name="Rattei T."/>
            <person name="Balasubramanian P.G."/>
            <person name="Borman J."/>
            <person name="Busam D."/>
            <person name="Disbennett K."/>
            <person name="Pfannkoch C."/>
            <person name="Sumin N."/>
            <person name="Sutton G."/>
            <person name="Viswanathan L."/>
            <person name="Walenz B."/>
            <person name="Goodstein D.M."/>
            <person name="Hellsten U."/>
            <person name="Kawashima T."/>
            <person name="Prochnik S.E."/>
            <person name="Putnam N.H."/>
            <person name="Shu S."/>
            <person name="Blumberg B."/>
            <person name="Dana C.E."/>
            <person name="Gee L."/>
            <person name="Kibler D.F."/>
            <person name="Law L."/>
            <person name="Lindgens D."/>
            <person name="Martinez D.E."/>
            <person name="Peng J."/>
            <person name="Wigge P.A."/>
            <person name="Bertulat B."/>
            <person name="Guder C."/>
            <person name="Nakamura Y."/>
            <person name="Ozbek S."/>
            <person name="Watanabe H."/>
            <person name="Khalturin K."/>
            <person name="Hemmrich G."/>
            <person name="Franke A."/>
            <person name="Augustin R."/>
            <person name="Fraune S."/>
            <person name="Hayakawa E."/>
            <person name="Hayakawa S."/>
            <person name="Hirose M."/>
            <person name="Hwang J."/>
            <person name="Ikeo K."/>
            <person name="Nishimiya-Fujisawa C."/>
            <person name="Ogura A."/>
            <person name="Takahashi T."/>
            <person name="Steinmetz P.R."/>
            <person name="Zhang X."/>
            <person name="Aufschnaiter R."/>
            <person name="Eder M.K."/>
            <person name="Gorny A.K."/>
            <person name="Salvenmoser W."/>
            <person name="Heimberg A.M."/>
            <person name="Wheeler B.M."/>
            <person name="Peterson K.J."/>
            <person name="Boettger A."/>
            <person name="Tischler P."/>
            <person name="Wolf A."/>
            <person name="Gojobori T."/>
            <person name="Remington K.A."/>
            <person name="Strausberg R.L."/>
            <person name="Venter J."/>
            <person name="Technau U."/>
            <person name="Hobmayer B."/>
            <person name="Bosch T.C."/>
            <person name="Holstein T.W."/>
            <person name="Fujisawa T."/>
            <person name="Bode H.R."/>
            <person name="David C.N."/>
            <person name="Rokhsar D.S."/>
            <person name="Steele R.E."/>
        </authorList>
    </citation>
    <scope>NUCLEOTIDE SEQUENCE</scope>
</reference>